<evidence type="ECO:0000313" key="1">
    <source>
        <dbReference type="EMBL" id="NYH88576.1"/>
    </source>
</evidence>
<dbReference type="Proteomes" id="UP000579605">
    <property type="component" value="Unassembled WGS sequence"/>
</dbReference>
<reference evidence="1 2" key="1">
    <citation type="submission" date="2020-07" db="EMBL/GenBank/DDBJ databases">
        <title>Sequencing the genomes of 1000 actinobacteria strains.</title>
        <authorList>
            <person name="Klenk H.-P."/>
        </authorList>
    </citation>
    <scope>NUCLEOTIDE SEQUENCE [LARGE SCALE GENOMIC DNA]</scope>
    <source>
        <strain evidence="1 2">DSM 18448</strain>
    </source>
</reference>
<proteinExistence type="predicted"/>
<dbReference type="AlphaFoldDB" id="A0A852ZJQ1"/>
<keyword evidence="2" id="KW-1185">Reference proteome</keyword>
<name>A0A852ZJQ1_9ACTN</name>
<dbReference type="RefSeq" id="WP_179786455.1">
    <property type="nucleotide sequence ID" value="NZ_BAAARR010000022.1"/>
</dbReference>
<gene>
    <name evidence="1" type="ORF">F4554_001214</name>
</gene>
<dbReference type="EMBL" id="JACBZH010000001">
    <property type="protein sequence ID" value="NYH88576.1"/>
    <property type="molecule type" value="Genomic_DNA"/>
</dbReference>
<comment type="caution">
    <text evidence="1">The sequence shown here is derived from an EMBL/GenBank/DDBJ whole genome shotgun (WGS) entry which is preliminary data.</text>
</comment>
<organism evidence="1 2">
    <name type="scientific">Actinopolymorpha rutila</name>
    <dbReference type="NCBI Taxonomy" id="446787"/>
    <lineage>
        <taxon>Bacteria</taxon>
        <taxon>Bacillati</taxon>
        <taxon>Actinomycetota</taxon>
        <taxon>Actinomycetes</taxon>
        <taxon>Propionibacteriales</taxon>
        <taxon>Actinopolymorphaceae</taxon>
        <taxon>Actinopolymorpha</taxon>
    </lineage>
</organism>
<sequence>MVVPAPAGTLSEISAEQAATRAEHLWNRPDQPEAELMIANGGVLVDEDHPTTSGGYGLTDRLVWVLTWRDVPGVIRGPRVSPESVQEIRRRMLFTDTVIVDATTGQVLYVAQHGERRAE</sequence>
<accession>A0A852ZJQ1</accession>
<evidence type="ECO:0000313" key="2">
    <source>
        <dbReference type="Proteomes" id="UP000579605"/>
    </source>
</evidence>
<protein>
    <submittedName>
        <fullName evidence="1">Uncharacterized protein</fullName>
    </submittedName>
</protein>